<dbReference type="EMBL" id="CP006867">
    <property type="protein sequence ID" value="ALU12058.1"/>
    <property type="molecule type" value="Genomic_DNA"/>
</dbReference>
<feature type="domain" description="HTH asnC-type" evidence="5">
    <location>
        <begin position="4"/>
        <end position="65"/>
    </location>
</feature>
<dbReference type="GeneID" id="30680886"/>
<dbReference type="InterPro" id="IPR036388">
    <property type="entry name" value="WH-like_DNA-bd_sf"/>
</dbReference>
<dbReference type="PANTHER" id="PTHR30154:SF34">
    <property type="entry name" value="TRANSCRIPTIONAL REGULATOR AZLB"/>
    <property type="match status" value="1"/>
</dbReference>
<proteinExistence type="predicted"/>
<dbReference type="PRINTS" id="PR00033">
    <property type="entry name" value="HTHASNC"/>
</dbReference>
<keyword evidence="2" id="KW-0238">DNA-binding</keyword>
<dbReference type="SUPFAM" id="SSF46785">
    <property type="entry name" value="Winged helix' DNA-binding domain"/>
    <property type="match status" value="1"/>
</dbReference>
<protein>
    <submittedName>
        <fullName evidence="6">AsnC family transcriptional regulator</fullName>
    </submittedName>
</protein>
<dbReference type="Gene3D" id="3.30.70.920">
    <property type="match status" value="1"/>
</dbReference>
<dbReference type="GO" id="GO:0005829">
    <property type="term" value="C:cytosol"/>
    <property type="evidence" value="ECO:0007669"/>
    <property type="project" value="TreeGrafter"/>
</dbReference>
<organism evidence="6 7">
    <name type="scientific">Ignicoccus islandicus DSM 13165</name>
    <dbReference type="NCBI Taxonomy" id="940295"/>
    <lineage>
        <taxon>Archaea</taxon>
        <taxon>Thermoproteota</taxon>
        <taxon>Thermoprotei</taxon>
        <taxon>Desulfurococcales</taxon>
        <taxon>Desulfurococcaceae</taxon>
        <taxon>Ignicoccus</taxon>
    </lineage>
</organism>
<dbReference type="GO" id="GO:0043565">
    <property type="term" value="F:sequence-specific DNA binding"/>
    <property type="evidence" value="ECO:0007669"/>
    <property type="project" value="InterPro"/>
</dbReference>
<dbReference type="PROSITE" id="PS50956">
    <property type="entry name" value="HTH_ASNC_2"/>
    <property type="match status" value="1"/>
</dbReference>
<dbReference type="InterPro" id="IPR036390">
    <property type="entry name" value="WH_DNA-bd_sf"/>
</dbReference>
<dbReference type="PANTHER" id="PTHR30154">
    <property type="entry name" value="LEUCINE-RESPONSIVE REGULATORY PROTEIN"/>
    <property type="match status" value="1"/>
</dbReference>
<dbReference type="InterPro" id="IPR011991">
    <property type="entry name" value="ArsR-like_HTH"/>
</dbReference>
<dbReference type="InterPro" id="IPR000485">
    <property type="entry name" value="AsnC-type_HTH_dom"/>
</dbReference>
<dbReference type="Proteomes" id="UP000060778">
    <property type="component" value="Chromosome"/>
</dbReference>
<reference evidence="6 7" key="1">
    <citation type="submission" date="2013-11" db="EMBL/GenBank/DDBJ databases">
        <title>Comparative genomics of Ignicoccus.</title>
        <authorList>
            <person name="Podar M."/>
        </authorList>
    </citation>
    <scope>NUCLEOTIDE SEQUENCE [LARGE SCALE GENOMIC DNA]</scope>
    <source>
        <strain evidence="6 7">DSM 13165</strain>
    </source>
</reference>
<dbReference type="AlphaFoldDB" id="A0A0U3DX28"/>
<evidence type="ECO:0000313" key="6">
    <source>
        <dbReference type="EMBL" id="ALU12058.1"/>
    </source>
</evidence>
<dbReference type="SUPFAM" id="SSF54909">
    <property type="entry name" value="Dimeric alpha+beta barrel"/>
    <property type="match status" value="1"/>
</dbReference>
<evidence type="ECO:0000259" key="5">
    <source>
        <dbReference type="PROSITE" id="PS50956"/>
    </source>
</evidence>
<keyword evidence="3" id="KW-0804">Transcription</keyword>
<dbReference type="Gene3D" id="1.10.10.10">
    <property type="entry name" value="Winged helix-like DNA-binding domain superfamily/Winged helix DNA-binding domain"/>
    <property type="match status" value="1"/>
</dbReference>
<evidence type="ECO:0000256" key="4">
    <source>
        <dbReference type="ARBA" id="ARBA00029440"/>
    </source>
</evidence>
<dbReference type="Pfam" id="PF13404">
    <property type="entry name" value="HTH_AsnC-type"/>
    <property type="match status" value="1"/>
</dbReference>
<name>A0A0U3DX28_9CREN</name>
<dbReference type="InterPro" id="IPR019887">
    <property type="entry name" value="Tscrpt_reg_AsnC/Lrp_C"/>
</dbReference>
<sequence>MKELDETDKKILMKLQENARISYSKIAKELNLSESTIHHRIRRLKEIGIIKGFRTLLDPDKIGLHVSAFVLLKTDPHHHSEALEKITRIKGVYEVYDVTGEYSGLVKVMVRSREELAEVLDEIGKIDGVLHTYTLVVLKVISQKETIELD</sequence>
<dbReference type="InterPro" id="IPR019888">
    <property type="entry name" value="Tscrpt_reg_AsnC-like"/>
</dbReference>
<dbReference type="RefSeq" id="WP_075050468.1">
    <property type="nucleotide sequence ID" value="NZ_CP006867.1"/>
</dbReference>
<evidence type="ECO:0000313" key="7">
    <source>
        <dbReference type="Proteomes" id="UP000060778"/>
    </source>
</evidence>
<dbReference type="InterPro" id="IPR011008">
    <property type="entry name" value="Dimeric_a/b-barrel"/>
</dbReference>
<dbReference type="KEGG" id="iis:EYM_07565"/>
<evidence type="ECO:0000256" key="2">
    <source>
        <dbReference type="ARBA" id="ARBA00023125"/>
    </source>
</evidence>
<accession>A0A0U3DX28</accession>
<evidence type="ECO:0000256" key="1">
    <source>
        <dbReference type="ARBA" id="ARBA00023015"/>
    </source>
</evidence>
<gene>
    <name evidence="6" type="ORF">EYM_07565</name>
</gene>
<dbReference type="OrthoDB" id="14763at2157"/>
<comment type="pathway">
    <text evidence="4">Amino-acid biosynthesis.</text>
</comment>
<dbReference type="Pfam" id="PF01037">
    <property type="entry name" value="AsnC_trans_reg"/>
    <property type="match status" value="1"/>
</dbReference>
<dbReference type="GO" id="GO:0043200">
    <property type="term" value="P:response to amino acid"/>
    <property type="evidence" value="ECO:0007669"/>
    <property type="project" value="TreeGrafter"/>
</dbReference>
<dbReference type="SMART" id="SM00344">
    <property type="entry name" value="HTH_ASNC"/>
    <property type="match status" value="1"/>
</dbReference>
<dbReference type="CDD" id="cd00090">
    <property type="entry name" value="HTH_ARSR"/>
    <property type="match status" value="1"/>
</dbReference>
<keyword evidence="1" id="KW-0805">Transcription regulation</keyword>
<keyword evidence="7" id="KW-1185">Reference proteome</keyword>
<evidence type="ECO:0000256" key="3">
    <source>
        <dbReference type="ARBA" id="ARBA00023163"/>
    </source>
</evidence>
<dbReference type="STRING" id="940295.EYM_07565"/>